<dbReference type="SUPFAM" id="SSF53254">
    <property type="entry name" value="Phosphoglycerate mutase-like"/>
    <property type="match status" value="1"/>
</dbReference>
<dbReference type="InterPro" id="IPR029033">
    <property type="entry name" value="His_PPase_superfam"/>
</dbReference>
<dbReference type="AlphaFoldDB" id="A0A315XVI1"/>
<gene>
    <name evidence="3" type="ORF">IE37_02810</name>
</gene>
<dbReference type="RefSeq" id="WP_109727526.1">
    <property type="nucleotide sequence ID" value="NZ_QGDI01000012.1"/>
</dbReference>
<dbReference type="Pfam" id="PF00300">
    <property type="entry name" value="His_Phos_1"/>
    <property type="match status" value="1"/>
</dbReference>
<dbReference type="SMART" id="SM00855">
    <property type="entry name" value="PGAM"/>
    <property type="match status" value="1"/>
</dbReference>
<dbReference type="GO" id="GO:0005737">
    <property type="term" value="C:cytoplasm"/>
    <property type="evidence" value="ECO:0007669"/>
    <property type="project" value="TreeGrafter"/>
</dbReference>
<evidence type="ECO:0000313" key="3">
    <source>
        <dbReference type="EMBL" id="PWJ10776.1"/>
    </source>
</evidence>
<dbReference type="GO" id="GO:0016791">
    <property type="term" value="F:phosphatase activity"/>
    <property type="evidence" value="ECO:0007669"/>
    <property type="project" value="TreeGrafter"/>
</dbReference>
<evidence type="ECO:0000256" key="1">
    <source>
        <dbReference type="PIRSR" id="PIRSR613078-1"/>
    </source>
</evidence>
<feature type="binding site" evidence="2">
    <location>
        <begin position="7"/>
        <end position="14"/>
    </location>
    <ligand>
        <name>substrate</name>
    </ligand>
</feature>
<feature type="binding site" evidence="2">
    <location>
        <begin position="82"/>
        <end position="85"/>
    </location>
    <ligand>
        <name>substrate</name>
    </ligand>
</feature>
<dbReference type="Proteomes" id="UP000245720">
    <property type="component" value="Unassembled WGS sequence"/>
</dbReference>
<dbReference type="InterPro" id="IPR013078">
    <property type="entry name" value="His_Pase_superF_clade-1"/>
</dbReference>
<organism evidence="3 4">
    <name type="scientific">Ruminococcus flavefaciens</name>
    <dbReference type="NCBI Taxonomy" id="1265"/>
    <lineage>
        <taxon>Bacteria</taxon>
        <taxon>Bacillati</taxon>
        <taxon>Bacillota</taxon>
        <taxon>Clostridia</taxon>
        <taxon>Eubacteriales</taxon>
        <taxon>Oscillospiraceae</taxon>
        <taxon>Ruminococcus</taxon>
    </lineage>
</organism>
<name>A0A315XVI1_RUMFL</name>
<dbReference type="CDD" id="cd07067">
    <property type="entry name" value="HP_PGM_like"/>
    <property type="match status" value="1"/>
</dbReference>
<dbReference type="PIRSF" id="PIRSF000709">
    <property type="entry name" value="6PFK_2-Ptase"/>
    <property type="match status" value="1"/>
</dbReference>
<feature type="active site" description="Tele-phosphohistidine intermediate" evidence="1">
    <location>
        <position position="8"/>
    </location>
</feature>
<evidence type="ECO:0000256" key="2">
    <source>
        <dbReference type="PIRSR" id="PIRSR613078-2"/>
    </source>
</evidence>
<accession>A0A315XVI1</accession>
<dbReference type="Gene3D" id="3.40.50.1240">
    <property type="entry name" value="Phosphoglycerate mutase-like"/>
    <property type="match status" value="1"/>
</dbReference>
<proteinExistence type="predicted"/>
<dbReference type="OrthoDB" id="9781415at2"/>
<dbReference type="EMBL" id="QGDI01000012">
    <property type="protein sequence ID" value="PWJ10776.1"/>
    <property type="molecule type" value="Genomic_DNA"/>
</dbReference>
<reference evidence="3 4" key="1">
    <citation type="submission" date="2018-05" db="EMBL/GenBank/DDBJ databases">
        <title>The Hungate 1000. A catalogue of reference genomes from the rumen microbiome.</title>
        <authorList>
            <person name="Kelly W."/>
        </authorList>
    </citation>
    <scope>NUCLEOTIDE SEQUENCE [LARGE SCALE GENOMIC DNA]</scope>
    <source>
        <strain evidence="3 4">SAb67</strain>
    </source>
</reference>
<dbReference type="InterPro" id="IPR050275">
    <property type="entry name" value="PGM_Phosphatase"/>
</dbReference>
<comment type="caution">
    <text evidence="3">The sequence shown here is derived from an EMBL/GenBank/DDBJ whole genome shotgun (WGS) entry which is preliminary data.</text>
</comment>
<dbReference type="PANTHER" id="PTHR48100">
    <property type="entry name" value="BROAD-SPECIFICITY PHOSPHATASE YOR283W-RELATED"/>
    <property type="match status" value="1"/>
</dbReference>
<feature type="active site" description="Proton donor/acceptor" evidence="1">
    <location>
        <position position="82"/>
    </location>
</feature>
<feature type="binding site" evidence="2">
    <location>
        <position position="58"/>
    </location>
    <ligand>
        <name>substrate</name>
    </ligand>
</feature>
<dbReference type="PANTHER" id="PTHR48100:SF59">
    <property type="entry name" value="ADENOSYLCOBALAMIN_ALPHA-RIBAZOLE PHOSPHATASE"/>
    <property type="match status" value="1"/>
</dbReference>
<protein>
    <submittedName>
        <fullName evidence="3">Putative phosphoglycerate mutase</fullName>
    </submittedName>
</protein>
<sequence length="178" mass="20219">MKIYSTRHGQTSYNKQEIIMGTTDIDLDSTGEQQAEALAERIAELGTIDIIIASPMKRAQKTAREVAERCGLDIVTEERFREWDYGAYEGKSRFTEGFAENKVNFAVRMGKSGESLLQLTHRVYSALDDIIADYSSKTVLLVTHGGVCRVIETYFNDMTNEQFSNWFMDNCGLLEYNI</sequence>
<dbReference type="STRING" id="1265.SAMN02910280_0665"/>
<evidence type="ECO:0000313" key="4">
    <source>
        <dbReference type="Proteomes" id="UP000245720"/>
    </source>
</evidence>